<gene>
    <name evidence="1" type="ORF">HNP98_003226</name>
</gene>
<organism evidence="1 2">
    <name type="scientific">Hymenobacter caeli</name>
    <dbReference type="NCBI Taxonomy" id="2735894"/>
    <lineage>
        <taxon>Bacteria</taxon>
        <taxon>Pseudomonadati</taxon>
        <taxon>Bacteroidota</taxon>
        <taxon>Cytophagia</taxon>
        <taxon>Cytophagales</taxon>
        <taxon>Hymenobacteraceae</taxon>
        <taxon>Hymenobacter</taxon>
    </lineage>
</organism>
<proteinExistence type="predicted"/>
<dbReference type="RefSeq" id="WP_173811156.1">
    <property type="nucleotide sequence ID" value="NZ_JABSNP010000016.1"/>
</dbReference>
<name>A0ABX2FT68_9BACT</name>
<keyword evidence="2" id="KW-1185">Reference proteome</keyword>
<comment type="caution">
    <text evidence="1">The sequence shown here is derived from an EMBL/GenBank/DDBJ whole genome shotgun (WGS) entry which is preliminary data.</text>
</comment>
<reference evidence="1 2" key="1">
    <citation type="submission" date="2020-05" db="EMBL/GenBank/DDBJ databases">
        <title>Genomic Encyclopedia of Type Strains, Phase IV (KMG-V): Genome sequencing to study the core and pangenomes of soil and plant-associated prokaryotes.</title>
        <authorList>
            <person name="Whitman W."/>
        </authorList>
    </citation>
    <scope>NUCLEOTIDE SEQUENCE [LARGE SCALE GENOMIC DNA]</scope>
    <source>
        <strain evidence="1 2">9A</strain>
    </source>
</reference>
<evidence type="ECO:0000313" key="1">
    <source>
        <dbReference type="EMBL" id="NRT20385.1"/>
    </source>
</evidence>
<protein>
    <recommendedName>
        <fullName evidence="3">DUF4136 domain-containing protein</fullName>
    </recommendedName>
</protein>
<accession>A0ABX2FT68</accession>
<sequence length="136" mass="15411">MKKTYLFTPILFILNFILTSCLDMSEQQIVGPYLVADDPAGYDKTLYYFISEGPDTSRGIDAERIHGVSKVGYTADFIFAKRDDGFYQYIIRAQDFASDIGDPAVRSAMSTPLSEKQFQRVLDSLAIPAVEFQWQK</sequence>
<dbReference type="EMBL" id="JABSNP010000016">
    <property type="protein sequence ID" value="NRT20385.1"/>
    <property type="molecule type" value="Genomic_DNA"/>
</dbReference>
<dbReference type="Proteomes" id="UP000779507">
    <property type="component" value="Unassembled WGS sequence"/>
</dbReference>
<evidence type="ECO:0008006" key="3">
    <source>
        <dbReference type="Google" id="ProtNLM"/>
    </source>
</evidence>
<dbReference type="PROSITE" id="PS51257">
    <property type="entry name" value="PROKAR_LIPOPROTEIN"/>
    <property type="match status" value="1"/>
</dbReference>
<evidence type="ECO:0000313" key="2">
    <source>
        <dbReference type="Proteomes" id="UP000779507"/>
    </source>
</evidence>